<dbReference type="EMBL" id="PCSE01000035">
    <property type="protein sequence ID" value="PIP34757.1"/>
    <property type="molecule type" value="Genomic_DNA"/>
</dbReference>
<name>A0A2G9ZNJ4_9BACT</name>
<reference evidence="2 3" key="1">
    <citation type="submission" date="2017-09" db="EMBL/GenBank/DDBJ databases">
        <title>Depth-based differentiation of microbial function through sediment-hosted aquifers and enrichment of novel symbionts in the deep terrestrial subsurface.</title>
        <authorList>
            <person name="Probst A.J."/>
            <person name="Ladd B."/>
            <person name="Jarett J.K."/>
            <person name="Geller-Mcgrath D.E."/>
            <person name="Sieber C.M."/>
            <person name="Emerson J.B."/>
            <person name="Anantharaman K."/>
            <person name="Thomas B.C."/>
            <person name="Malmstrom R."/>
            <person name="Stieglmeier M."/>
            <person name="Klingl A."/>
            <person name="Woyke T."/>
            <person name="Ryan C.M."/>
            <person name="Banfield J.F."/>
        </authorList>
    </citation>
    <scope>NUCLEOTIDE SEQUENCE [LARGE SCALE GENOMIC DNA]</scope>
    <source>
        <strain evidence="2">CG23_combo_of_CG06-09_8_20_14_all_41_10</strain>
    </source>
</reference>
<feature type="domain" description="HD/PDEase" evidence="1">
    <location>
        <begin position="29"/>
        <end position="140"/>
    </location>
</feature>
<dbReference type="SMART" id="SM00471">
    <property type="entry name" value="HDc"/>
    <property type="match status" value="1"/>
</dbReference>
<dbReference type="PANTHER" id="PTHR46246:SF1">
    <property type="entry name" value="GUANOSINE-3',5'-BIS(DIPHOSPHATE) 3'-PYROPHOSPHOHYDROLASE MESH1"/>
    <property type="match status" value="1"/>
</dbReference>
<dbReference type="AlphaFoldDB" id="A0A2G9ZNJ4"/>
<evidence type="ECO:0000259" key="1">
    <source>
        <dbReference type="SMART" id="SM00471"/>
    </source>
</evidence>
<dbReference type="InterPro" id="IPR052194">
    <property type="entry name" value="MESH1"/>
</dbReference>
<dbReference type="SUPFAM" id="SSF109604">
    <property type="entry name" value="HD-domain/PDEase-like"/>
    <property type="match status" value="1"/>
</dbReference>
<gene>
    <name evidence="2" type="ORF">COX21_01185</name>
</gene>
<organism evidence="2 3">
    <name type="scientific">Candidatus Falkowbacteria bacterium CG23_combo_of_CG06-09_8_20_14_all_41_10</name>
    <dbReference type="NCBI Taxonomy" id="1974571"/>
    <lineage>
        <taxon>Bacteria</taxon>
        <taxon>Candidatus Falkowiibacteriota</taxon>
    </lineage>
</organism>
<dbReference type="InterPro" id="IPR003607">
    <property type="entry name" value="HD/PDEase_dom"/>
</dbReference>
<proteinExistence type="predicted"/>
<protein>
    <submittedName>
        <fullName evidence="2">Phosphohydrolase</fullName>
    </submittedName>
</protein>
<comment type="caution">
    <text evidence="2">The sequence shown here is derived from an EMBL/GenBank/DDBJ whole genome shotgun (WGS) entry which is preliminary data.</text>
</comment>
<sequence>MNYTSKIQKAIKFAAKTHDLYQKQMRKGKNIAYITHPLTVGIILALAGSPEDVIVAGILHDTIEDSIAAKKVTAEMLTERFGSQVADLVLSVTETDKSLSWDERKQEALEHIKDYSQESLLIKSADIISNMSETLDDYLRYGEEVFARFNAPKEKVVDHQFKTINIIIDLWPENPLAPDLLRLADGLKSLLETIQF</sequence>
<dbReference type="Gene3D" id="1.10.3210.10">
    <property type="entry name" value="Hypothetical protein af1432"/>
    <property type="match status" value="1"/>
</dbReference>
<evidence type="ECO:0000313" key="2">
    <source>
        <dbReference type="EMBL" id="PIP34757.1"/>
    </source>
</evidence>
<dbReference type="GO" id="GO:0008893">
    <property type="term" value="F:guanosine-3',5'-bis(diphosphate) 3'-diphosphatase activity"/>
    <property type="evidence" value="ECO:0007669"/>
    <property type="project" value="TreeGrafter"/>
</dbReference>
<evidence type="ECO:0000313" key="3">
    <source>
        <dbReference type="Proteomes" id="UP000231408"/>
    </source>
</evidence>
<dbReference type="Proteomes" id="UP000231408">
    <property type="component" value="Unassembled WGS sequence"/>
</dbReference>
<keyword evidence="2" id="KW-0378">Hydrolase</keyword>
<accession>A0A2G9ZNJ4</accession>
<dbReference type="PANTHER" id="PTHR46246">
    <property type="entry name" value="GUANOSINE-3',5'-BIS(DIPHOSPHATE) 3'-PYROPHOSPHOHYDROLASE MESH1"/>
    <property type="match status" value="1"/>
</dbReference>
<dbReference type="Pfam" id="PF13328">
    <property type="entry name" value="HD_4"/>
    <property type="match status" value="1"/>
</dbReference>